<dbReference type="PANTHER" id="PTHR12049:SF7">
    <property type="entry name" value="PROTEIN ARGININE METHYLTRANSFERASE NDUFAF7, MITOCHONDRIAL"/>
    <property type="match status" value="1"/>
</dbReference>
<keyword evidence="4 7" id="KW-0808">Transferase</keyword>
<keyword evidence="9" id="KW-1185">Reference proteome</keyword>
<dbReference type="InParanoid" id="A0A1Y2AQ78"/>
<proteinExistence type="inferred from homology"/>
<evidence type="ECO:0000256" key="6">
    <source>
        <dbReference type="ARBA" id="ARBA00048612"/>
    </source>
</evidence>
<sequence>MSIFSSIKMLKSSTRARWLGDNLINHSKSPKAYPRYFSTVRRSSTSSRAESSKSNSDGGAGNELAKIIRDSIKATGPISVSKYIQFALSHPQYGYYTKGDVFGSRGDFITSPEISQVFGELVAIWFLTRYIAEARGKKCRIVELGPGRGTLMEDMLRTFSSFPDINSSIAAIHLVENSEKMRGLQLAKLGKRCEVAGISLEWSNDIHDVPTDFDGYTFVIAHEFFDAMPINIYRKTQEGWREVKVDLEPSLSMVPSSSTPVLRPSAPSSGLRLSLSREATLTSNALTKTSPRFTSLPDGSQIELSYDSWKIARRIGQLCAVNEEAENRCGGGSALVVDYGGDRAYANSFRAFRNHKLVPIFDLPGSSDLTANVDFAYLKESLIGLDARALGPISQMSFLGSLGLETRTKRLLDAATPERRDDIRKAVDRLINPLGMGTQYQVMAITGAKEGLEVYPFVVGLEGVEQSSERSTVQ</sequence>
<dbReference type="InterPro" id="IPR003788">
    <property type="entry name" value="NDUFAF7"/>
</dbReference>
<comment type="function">
    <text evidence="7">Arginine methyltransferase involved in the assembly or stability of mitochondrial NADH:ubiquinone oxidoreductase complex (complex I).</text>
</comment>
<dbReference type="Gene3D" id="3.40.50.12710">
    <property type="match status" value="1"/>
</dbReference>
<dbReference type="STRING" id="71784.A0A1Y2AQ78"/>
<keyword evidence="5 7" id="KW-0496">Mitochondrion</keyword>
<evidence type="ECO:0000256" key="3">
    <source>
        <dbReference type="ARBA" id="ARBA00022603"/>
    </source>
</evidence>
<dbReference type="GO" id="GO:0032981">
    <property type="term" value="P:mitochondrial respiratory chain complex I assembly"/>
    <property type="evidence" value="ECO:0007669"/>
    <property type="project" value="TreeGrafter"/>
</dbReference>
<dbReference type="GO" id="GO:0005739">
    <property type="term" value="C:mitochondrion"/>
    <property type="evidence" value="ECO:0007669"/>
    <property type="project" value="UniProtKB-SubCell"/>
</dbReference>
<comment type="subcellular location">
    <subcellularLocation>
        <location evidence="1 7">Mitochondrion</location>
    </subcellularLocation>
</comment>
<keyword evidence="3 7" id="KW-0489">Methyltransferase</keyword>
<protein>
    <recommendedName>
        <fullName evidence="7">Protein arginine methyltransferase NDUFAF7</fullName>
        <ecNumber evidence="7">2.1.1.320</ecNumber>
    </recommendedName>
</protein>
<evidence type="ECO:0000256" key="5">
    <source>
        <dbReference type="ARBA" id="ARBA00023128"/>
    </source>
</evidence>
<dbReference type="OrthoDB" id="438553at2759"/>
<gene>
    <name evidence="8" type="ORF">BCR39DRAFT_546337</name>
</gene>
<comment type="similarity">
    <text evidence="2 7">Belongs to the NDUFAF7 family.</text>
</comment>
<evidence type="ECO:0000256" key="2">
    <source>
        <dbReference type="ARBA" id="ARBA00005891"/>
    </source>
</evidence>
<dbReference type="EMBL" id="MCFC01000065">
    <property type="protein sequence ID" value="ORY24701.1"/>
    <property type="molecule type" value="Genomic_DNA"/>
</dbReference>
<dbReference type="SUPFAM" id="SSF53335">
    <property type="entry name" value="S-adenosyl-L-methionine-dependent methyltransferases"/>
    <property type="match status" value="1"/>
</dbReference>
<dbReference type="GO" id="GO:0035243">
    <property type="term" value="F:protein-arginine omega-N symmetric methyltransferase activity"/>
    <property type="evidence" value="ECO:0007669"/>
    <property type="project" value="UniProtKB-EC"/>
</dbReference>
<dbReference type="AlphaFoldDB" id="A0A1Y2AQ78"/>
<dbReference type="InterPro" id="IPR029063">
    <property type="entry name" value="SAM-dependent_MTases_sf"/>
</dbReference>
<organism evidence="8 9">
    <name type="scientific">Naematelia encephala</name>
    <dbReference type="NCBI Taxonomy" id="71784"/>
    <lineage>
        <taxon>Eukaryota</taxon>
        <taxon>Fungi</taxon>
        <taxon>Dikarya</taxon>
        <taxon>Basidiomycota</taxon>
        <taxon>Agaricomycotina</taxon>
        <taxon>Tremellomycetes</taxon>
        <taxon>Tremellales</taxon>
        <taxon>Naemateliaceae</taxon>
        <taxon>Naematelia</taxon>
    </lineage>
</organism>
<evidence type="ECO:0000313" key="8">
    <source>
        <dbReference type="EMBL" id="ORY24701.1"/>
    </source>
</evidence>
<comment type="catalytic activity">
    <reaction evidence="6 7">
        <text>L-arginyl-[protein] + 2 S-adenosyl-L-methionine = N(omega),N(omega)'-dimethyl-L-arginyl-[protein] + 2 S-adenosyl-L-homocysteine + 2 H(+)</text>
        <dbReference type="Rhea" id="RHEA:48108"/>
        <dbReference type="Rhea" id="RHEA-COMP:10532"/>
        <dbReference type="Rhea" id="RHEA-COMP:11992"/>
        <dbReference type="ChEBI" id="CHEBI:15378"/>
        <dbReference type="ChEBI" id="CHEBI:29965"/>
        <dbReference type="ChEBI" id="CHEBI:57856"/>
        <dbReference type="ChEBI" id="CHEBI:59789"/>
        <dbReference type="ChEBI" id="CHEBI:88221"/>
        <dbReference type="EC" id="2.1.1.320"/>
    </reaction>
</comment>
<evidence type="ECO:0000256" key="4">
    <source>
        <dbReference type="ARBA" id="ARBA00022679"/>
    </source>
</evidence>
<evidence type="ECO:0000256" key="1">
    <source>
        <dbReference type="ARBA" id="ARBA00004173"/>
    </source>
</evidence>
<dbReference type="GO" id="GO:0032259">
    <property type="term" value="P:methylation"/>
    <property type="evidence" value="ECO:0007669"/>
    <property type="project" value="UniProtKB-KW"/>
</dbReference>
<dbReference type="EC" id="2.1.1.320" evidence="7"/>
<accession>A0A1Y2AQ78</accession>
<evidence type="ECO:0000256" key="7">
    <source>
        <dbReference type="RuleBase" id="RU364114"/>
    </source>
</evidence>
<evidence type="ECO:0000313" key="9">
    <source>
        <dbReference type="Proteomes" id="UP000193986"/>
    </source>
</evidence>
<reference evidence="8 9" key="1">
    <citation type="submission" date="2016-07" db="EMBL/GenBank/DDBJ databases">
        <title>Pervasive Adenine N6-methylation of Active Genes in Fungi.</title>
        <authorList>
            <consortium name="DOE Joint Genome Institute"/>
            <person name="Mondo S.J."/>
            <person name="Dannebaum R.O."/>
            <person name="Kuo R.C."/>
            <person name="Labutti K."/>
            <person name="Haridas S."/>
            <person name="Kuo A."/>
            <person name="Salamov A."/>
            <person name="Ahrendt S.R."/>
            <person name="Lipzen A."/>
            <person name="Sullivan W."/>
            <person name="Andreopoulos W.B."/>
            <person name="Clum A."/>
            <person name="Lindquist E."/>
            <person name="Daum C."/>
            <person name="Ramamoorthy G.K."/>
            <person name="Gryganskyi A."/>
            <person name="Culley D."/>
            <person name="Magnuson J.K."/>
            <person name="James T.Y."/>
            <person name="O'Malley M.A."/>
            <person name="Stajich J.E."/>
            <person name="Spatafora J.W."/>
            <person name="Visel A."/>
            <person name="Grigoriev I.V."/>
        </authorList>
    </citation>
    <scope>NUCLEOTIDE SEQUENCE [LARGE SCALE GENOMIC DNA]</scope>
    <source>
        <strain evidence="8 9">68-887.2</strain>
    </source>
</reference>
<dbReference type="PANTHER" id="PTHR12049">
    <property type="entry name" value="PROTEIN ARGININE METHYLTRANSFERASE NDUFAF7, MITOCHONDRIAL"/>
    <property type="match status" value="1"/>
</dbReference>
<name>A0A1Y2AQ78_9TREE</name>
<dbReference type="InterPro" id="IPR038375">
    <property type="entry name" value="NDUFAF7_sf"/>
</dbReference>
<dbReference type="Pfam" id="PF02636">
    <property type="entry name" value="Methyltransf_28"/>
    <property type="match status" value="1"/>
</dbReference>
<dbReference type="Proteomes" id="UP000193986">
    <property type="component" value="Unassembled WGS sequence"/>
</dbReference>
<comment type="caution">
    <text evidence="8">The sequence shown here is derived from an EMBL/GenBank/DDBJ whole genome shotgun (WGS) entry which is preliminary data.</text>
</comment>